<evidence type="ECO:0000313" key="2">
    <source>
        <dbReference type="EMBL" id="AYQ74789.1"/>
    </source>
</evidence>
<evidence type="ECO:0000313" key="3">
    <source>
        <dbReference type="Proteomes" id="UP000269097"/>
    </source>
</evidence>
<feature type="domain" description="Xylose isomerase-like TIM barrel" evidence="1">
    <location>
        <begin position="26"/>
        <end position="224"/>
    </location>
</feature>
<dbReference type="Gene3D" id="3.20.20.150">
    <property type="entry name" value="Divalent-metal-dependent TIM barrel enzymes"/>
    <property type="match status" value="1"/>
</dbReference>
<proteinExistence type="predicted"/>
<evidence type="ECO:0000259" key="1">
    <source>
        <dbReference type="Pfam" id="PF01261"/>
    </source>
</evidence>
<gene>
    <name evidence="2" type="ORF">EAV92_20885</name>
</gene>
<dbReference type="EMBL" id="CP033433">
    <property type="protein sequence ID" value="AYQ74789.1"/>
    <property type="molecule type" value="Genomic_DNA"/>
</dbReference>
<organism evidence="2 3">
    <name type="scientific">Cohnella candidum</name>
    <dbReference type="NCBI Taxonomy" id="2674991"/>
    <lineage>
        <taxon>Bacteria</taxon>
        <taxon>Bacillati</taxon>
        <taxon>Bacillota</taxon>
        <taxon>Bacilli</taxon>
        <taxon>Bacillales</taxon>
        <taxon>Paenibacillaceae</taxon>
        <taxon>Cohnella</taxon>
    </lineage>
</organism>
<dbReference type="GO" id="GO:0016853">
    <property type="term" value="F:isomerase activity"/>
    <property type="evidence" value="ECO:0007669"/>
    <property type="project" value="UniProtKB-KW"/>
</dbReference>
<sequence length="272" mass="31956">MNLMRLKGNLEQRNLDNRLSYEPDIIEFFLSDRDLLDPERIRDRIRQLHDRGVKAYLHHPPKHQGEYLDILSDNPEVRRFYNESCELLARICIEEKAKCVVHAHYVGTHSCRDVTLERTLILREEIRRIMAYSRDVFVWEDSIEGLFSYGGNPYLIDHLIVPLKLPLTVDVSHTFISFRGDNERLRDVLERTKPYAQYYHLVDSMGLEHDSLQLGLGRIDWRMVKPLVWGKDFIFEITLSGDHSDCTPMVESAHYFANVEAEENGKSRQLLT</sequence>
<accession>A0A3G3K4X9</accession>
<reference evidence="2 3" key="1">
    <citation type="submission" date="2018-10" db="EMBL/GenBank/DDBJ databases">
        <title>Genome Sequence of Cohnella sp.</title>
        <authorList>
            <person name="Srinivasan S."/>
            <person name="Kim M.K."/>
        </authorList>
    </citation>
    <scope>NUCLEOTIDE SEQUENCE [LARGE SCALE GENOMIC DNA]</scope>
    <source>
        <strain evidence="2 3">18JY8-7</strain>
    </source>
</reference>
<protein>
    <submittedName>
        <fullName evidence="2">Sugar phosphate isomerase/epimerase</fullName>
    </submittedName>
</protein>
<name>A0A3G3K4X9_9BACL</name>
<dbReference type="KEGG" id="coh:EAV92_20885"/>
<dbReference type="AlphaFoldDB" id="A0A3G3K4X9"/>
<keyword evidence="3" id="KW-1185">Reference proteome</keyword>
<keyword evidence="2" id="KW-0413">Isomerase</keyword>
<dbReference type="InterPro" id="IPR036237">
    <property type="entry name" value="Xyl_isomerase-like_sf"/>
</dbReference>
<dbReference type="Proteomes" id="UP000269097">
    <property type="component" value="Chromosome"/>
</dbReference>
<dbReference type="InterPro" id="IPR013022">
    <property type="entry name" value="Xyl_isomerase-like_TIM-brl"/>
</dbReference>
<dbReference type="Pfam" id="PF01261">
    <property type="entry name" value="AP_endonuc_2"/>
    <property type="match status" value="1"/>
</dbReference>
<dbReference type="SUPFAM" id="SSF51658">
    <property type="entry name" value="Xylose isomerase-like"/>
    <property type="match status" value="1"/>
</dbReference>